<keyword evidence="5" id="KW-0414">Isoprene biosynthesis</keyword>
<dbReference type="PANTHER" id="PTHR12001">
    <property type="entry name" value="GERANYLGERANYL PYROPHOSPHATE SYNTHASE"/>
    <property type="match status" value="1"/>
</dbReference>
<dbReference type="OrthoDB" id="6921389at2759"/>
<evidence type="ECO:0000256" key="3">
    <source>
        <dbReference type="ARBA" id="ARBA00022723"/>
    </source>
</evidence>
<evidence type="ECO:0000256" key="1">
    <source>
        <dbReference type="ARBA" id="ARBA00005179"/>
    </source>
</evidence>
<dbReference type="Pfam" id="PF00348">
    <property type="entry name" value="polyprenyl_synt"/>
    <property type="match status" value="1"/>
</dbReference>
<proteinExistence type="predicted"/>
<protein>
    <submittedName>
        <fullName evidence="7">Isoprenoid synthase domain-containing protein</fullName>
    </submittedName>
</protein>
<reference evidence="7" key="1">
    <citation type="submission" date="2019-04" db="EMBL/GenBank/DDBJ databases">
        <title>Friends and foes A comparative genomics studyof 23 Aspergillus species from section Flavi.</title>
        <authorList>
            <consortium name="DOE Joint Genome Institute"/>
            <person name="Kjaerbolling I."/>
            <person name="Vesth T."/>
            <person name="Frisvad J.C."/>
            <person name="Nybo J.L."/>
            <person name="Theobald S."/>
            <person name="Kildgaard S."/>
            <person name="Isbrandt T."/>
            <person name="Kuo A."/>
            <person name="Sato A."/>
            <person name="Lyhne E.K."/>
            <person name="Kogle M.E."/>
            <person name="Wiebenga A."/>
            <person name="Kun R.S."/>
            <person name="Lubbers R.J."/>
            <person name="Makela M.R."/>
            <person name="Barry K."/>
            <person name="Chovatia M."/>
            <person name="Clum A."/>
            <person name="Daum C."/>
            <person name="Haridas S."/>
            <person name="He G."/>
            <person name="LaButti K."/>
            <person name="Lipzen A."/>
            <person name="Mondo S."/>
            <person name="Riley R."/>
            <person name="Salamov A."/>
            <person name="Simmons B.A."/>
            <person name="Magnuson J.K."/>
            <person name="Henrissat B."/>
            <person name="Mortensen U.H."/>
            <person name="Larsen T.O."/>
            <person name="Devries R.P."/>
            <person name="Grigoriev I.V."/>
            <person name="Machida M."/>
            <person name="Baker S.E."/>
            <person name="Andersen M.R."/>
        </authorList>
    </citation>
    <scope>NUCLEOTIDE SEQUENCE [LARGE SCALE GENOMIC DNA]</scope>
    <source>
        <strain evidence="7">IBT 14317</strain>
    </source>
</reference>
<dbReference type="GO" id="GO:0046872">
    <property type="term" value="F:metal ion binding"/>
    <property type="evidence" value="ECO:0007669"/>
    <property type="project" value="UniProtKB-KW"/>
</dbReference>
<feature type="compositionally biased region" description="Polar residues" evidence="6">
    <location>
        <begin position="18"/>
        <end position="28"/>
    </location>
</feature>
<dbReference type="EMBL" id="ML735232">
    <property type="protein sequence ID" value="KAE8393014.1"/>
    <property type="molecule type" value="Genomic_DNA"/>
</dbReference>
<keyword evidence="4" id="KW-0460">Magnesium</keyword>
<evidence type="ECO:0000256" key="2">
    <source>
        <dbReference type="ARBA" id="ARBA00022679"/>
    </source>
</evidence>
<evidence type="ECO:0000256" key="6">
    <source>
        <dbReference type="SAM" id="MobiDB-lite"/>
    </source>
</evidence>
<dbReference type="PANTHER" id="PTHR12001:SF72">
    <property type="entry name" value="THIJ_PFPI FAMILY PROTEIN (AFU_ORTHOLOGUE AFUA_3G01210)-RELATED"/>
    <property type="match status" value="1"/>
</dbReference>
<dbReference type="GO" id="GO:0043386">
    <property type="term" value="P:mycotoxin biosynthetic process"/>
    <property type="evidence" value="ECO:0007669"/>
    <property type="project" value="UniProtKB-ARBA"/>
</dbReference>
<sequence>MFRQYSNFISHKRRRSKSTIQVLTTPSEPASDVPTANEPIEIWNHSQPLDAATQQQNDCFTSLTARIHKYDHVAQRGSDRFLEDLTATLGSEEAKSKTSYLTSPVGNYASFLYPECIPERLEVVAYLTELGNFHDGTLAWVSGVRRLLTNLVDQAESKESAPAADKPEELVESPRAEARKKLLEKVTGELTDKDGLEIIDCYRSNWLVTPEVPTAENCAHLDDYVARRRLNAGIDVYWTLMGFAHGTRIGKEDQAIARDALDAAERTMFFTNDYYSWPKEKREVKKRRVANVILFLMQHQNMSEDDARAKAKELILENEKEFVKRREALYQAHPDLAPKLRKWMEVLEAALGGIHYWSTNAPRYAVPETPEEESEEESEESSSNEDDSNDDEEEEEEEEEDEEDEEEEVHANGTAYVEGGDEPKEVPVWTPLLNGEEHPAVHLDATPLLAPTNYIGSISANEAQLELVSALNVWLQVPNRPLTFIKQVVNDLHDSSGILANVQDQSPLQRQKTAAHLVFGPAQSINSAAYMFVRVAKTVNGLNCPGMLDGLLEELETHFIGQSWDLNWRFSLQCPTEQEYLDMVDKKSGSIFRMLVRLMQSASMEGSTLDFELLSQLFGRWYQIRNEYLGLLTGNNQRGFGEDLDQGKVSYAVVRCCNVDPTAKTIILGIFRQKPEGASLSTESKIQILELLHKSGALQATYDLVRQLGRDIMKTVSELEAAAGEINPGLKALVKTLGDIPAPTQE</sequence>
<dbReference type="SUPFAM" id="SSF48576">
    <property type="entry name" value="Terpenoid synthases"/>
    <property type="match status" value="2"/>
</dbReference>
<comment type="pathway">
    <text evidence="1">Secondary metabolite biosynthesis.</text>
</comment>
<accession>A0A5N7CFT1</accession>
<feature type="region of interest" description="Disordered" evidence="6">
    <location>
        <begin position="16"/>
        <end position="35"/>
    </location>
</feature>
<feature type="region of interest" description="Disordered" evidence="6">
    <location>
        <begin position="365"/>
        <end position="426"/>
    </location>
</feature>
<evidence type="ECO:0000256" key="4">
    <source>
        <dbReference type="ARBA" id="ARBA00022842"/>
    </source>
</evidence>
<dbReference type="InterPro" id="IPR000092">
    <property type="entry name" value="Polyprenyl_synt"/>
</dbReference>
<dbReference type="CDD" id="cd00867">
    <property type="entry name" value="Trans_IPPS"/>
    <property type="match status" value="1"/>
</dbReference>
<evidence type="ECO:0000256" key="5">
    <source>
        <dbReference type="ARBA" id="ARBA00023229"/>
    </source>
</evidence>
<gene>
    <name evidence="7" type="ORF">BDV23DRAFT_43726</name>
</gene>
<dbReference type="GO" id="GO:0004659">
    <property type="term" value="F:prenyltransferase activity"/>
    <property type="evidence" value="ECO:0007669"/>
    <property type="project" value="InterPro"/>
</dbReference>
<dbReference type="Proteomes" id="UP000326877">
    <property type="component" value="Unassembled WGS sequence"/>
</dbReference>
<feature type="compositionally biased region" description="Acidic residues" evidence="6">
    <location>
        <begin position="369"/>
        <end position="408"/>
    </location>
</feature>
<dbReference type="AlphaFoldDB" id="A0A5N7CFT1"/>
<keyword evidence="2" id="KW-0808">Transferase</keyword>
<dbReference type="InterPro" id="IPR008949">
    <property type="entry name" value="Isoprenoid_synthase_dom_sf"/>
</dbReference>
<keyword evidence="3" id="KW-0479">Metal-binding</keyword>
<dbReference type="GO" id="GO:0046165">
    <property type="term" value="P:alcohol biosynthetic process"/>
    <property type="evidence" value="ECO:0007669"/>
    <property type="project" value="UniProtKB-ARBA"/>
</dbReference>
<name>A0A5N7CFT1_PETAA</name>
<dbReference type="Pfam" id="PF19086">
    <property type="entry name" value="Terpene_syn_C_2"/>
    <property type="match status" value="1"/>
</dbReference>
<evidence type="ECO:0000313" key="7">
    <source>
        <dbReference type="EMBL" id="KAE8393014.1"/>
    </source>
</evidence>
<organism evidence="7">
    <name type="scientific">Petromyces alliaceus</name>
    <name type="common">Aspergillus alliaceus</name>
    <dbReference type="NCBI Taxonomy" id="209559"/>
    <lineage>
        <taxon>Eukaryota</taxon>
        <taxon>Fungi</taxon>
        <taxon>Dikarya</taxon>
        <taxon>Ascomycota</taxon>
        <taxon>Pezizomycotina</taxon>
        <taxon>Eurotiomycetes</taxon>
        <taxon>Eurotiomycetidae</taxon>
        <taxon>Eurotiales</taxon>
        <taxon>Aspergillaceae</taxon>
        <taxon>Aspergillus</taxon>
        <taxon>Aspergillus subgen. Circumdati</taxon>
    </lineage>
</organism>
<dbReference type="GO" id="GO:0008299">
    <property type="term" value="P:isoprenoid biosynthetic process"/>
    <property type="evidence" value="ECO:0007669"/>
    <property type="project" value="UniProtKB-KW"/>
</dbReference>
<dbReference type="Gene3D" id="1.10.600.10">
    <property type="entry name" value="Farnesyl Diphosphate Synthase"/>
    <property type="match status" value="2"/>
</dbReference>